<dbReference type="OrthoDB" id="1925512at2759"/>
<evidence type="ECO:0000313" key="3">
    <source>
        <dbReference type="EMBL" id="KAF7134909.1"/>
    </source>
</evidence>
<accession>A0A834GL35</accession>
<feature type="region of interest" description="Disordered" evidence="2">
    <location>
        <begin position="87"/>
        <end position="106"/>
    </location>
</feature>
<gene>
    <name evidence="3" type="ORF">RHSIM_Rhsim08G0198000</name>
</gene>
<evidence type="ECO:0000313" key="4">
    <source>
        <dbReference type="Proteomes" id="UP000626092"/>
    </source>
</evidence>
<comment type="caution">
    <text evidence="3">The sequence shown here is derived from an EMBL/GenBank/DDBJ whole genome shotgun (WGS) entry which is preliminary data.</text>
</comment>
<keyword evidence="1" id="KW-0175">Coiled coil</keyword>
<proteinExistence type="predicted"/>
<feature type="coiled-coil region" evidence="1">
    <location>
        <begin position="276"/>
        <end position="310"/>
    </location>
</feature>
<reference evidence="3" key="1">
    <citation type="submission" date="2019-11" db="EMBL/GenBank/DDBJ databases">
        <authorList>
            <person name="Liu Y."/>
            <person name="Hou J."/>
            <person name="Li T.-Q."/>
            <person name="Guan C.-H."/>
            <person name="Wu X."/>
            <person name="Wu H.-Z."/>
            <person name="Ling F."/>
            <person name="Zhang R."/>
            <person name="Shi X.-G."/>
            <person name="Ren J.-P."/>
            <person name="Chen E.-F."/>
            <person name="Sun J.-M."/>
        </authorList>
    </citation>
    <scope>NUCLEOTIDE SEQUENCE</scope>
    <source>
        <strain evidence="3">Adult_tree_wgs_1</strain>
        <tissue evidence="3">Leaves</tissue>
    </source>
</reference>
<feature type="compositionally biased region" description="Polar residues" evidence="2">
    <location>
        <begin position="87"/>
        <end position="99"/>
    </location>
</feature>
<dbReference type="EMBL" id="WJXA01000008">
    <property type="protein sequence ID" value="KAF7134909.1"/>
    <property type="molecule type" value="Genomic_DNA"/>
</dbReference>
<keyword evidence="4" id="KW-1185">Reference proteome</keyword>
<name>A0A834GL35_RHOSS</name>
<dbReference type="AlphaFoldDB" id="A0A834GL35"/>
<protein>
    <submittedName>
        <fullName evidence="3">Uncharacterized protein</fullName>
    </submittedName>
</protein>
<evidence type="ECO:0000256" key="1">
    <source>
        <dbReference type="SAM" id="Coils"/>
    </source>
</evidence>
<sequence length="458" mass="51686">MVKRRTTRRSPRPSTAELRSKLSTIFSRHEQMKVAFHHLKSQIKTGLLEAKDVFESLAIPLMRLVGLKTVEMAEEGRSSTIVTNTDLNARGKTQPNSPCATDGGDEDHQIREVGIKFMLDLETSEDQVESYTTKATMASKELLQKQRLQLTQLVHLLRKIEGQVNSSQDDILQNLADHQASIHKFFQRGIAYITAVHQTGQSNGTFLAALKLFKATFGHMDAALGSVERGIENMMYQLAEQMCNPMVEYVKGLKAEMASGTCPRLLAIVEDMGGAMRNGKMELEEARKKVQVAEERNLEALCRLKESEERTRRMKEYLGYFLEAKKGTMEHKVPSEFLGMEEDRAKDERLLWELLKMKRKHEAPDSPIGPQELLCTGVMGLNNNHLKSTRLSPPVCSRPITRNYKSTRVSPPVCSRPITRNYMRGISPQTPCSEYRLPLGSSPTVATQQVLSRKRITP</sequence>
<dbReference type="Proteomes" id="UP000626092">
    <property type="component" value="Unassembled WGS sequence"/>
</dbReference>
<organism evidence="3 4">
    <name type="scientific">Rhododendron simsii</name>
    <name type="common">Sims's rhododendron</name>
    <dbReference type="NCBI Taxonomy" id="118357"/>
    <lineage>
        <taxon>Eukaryota</taxon>
        <taxon>Viridiplantae</taxon>
        <taxon>Streptophyta</taxon>
        <taxon>Embryophyta</taxon>
        <taxon>Tracheophyta</taxon>
        <taxon>Spermatophyta</taxon>
        <taxon>Magnoliopsida</taxon>
        <taxon>eudicotyledons</taxon>
        <taxon>Gunneridae</taxon>
        <taxon>Pentapetalae</taxon>
        <taxon>asterids</taxon>
        <taxon>Ericales</taxon>
        <taxon>Ericaceae</taxon>
        <taxon>Ericoideae</taxon>
        <taxon>Rhodoreae</taxon>
        <taxon>Rhododendron</taxon>
    </lineage>
</organism>
<evidence type="ECO:0000256" key="2">
    <source>
        <dbReference type="SAM" id="MobiDB-lite"/>
    </source>
</evidence>